<dbReference type="EMBL" id="DMND01000038">
    <property type="protein sequence ID" value="HAN26508.1"/>
    <property type="molecule type" value="Genomic_DNA"/>
</dbReference>
<dbReference type="SUPFAM" id="SSF52540">
    <property type="entry name" value="P-loop containing nucleoside triphosphate hydrolases"/>
    <property type="match status" value="1"/>
</dbReference>
<dbReference type="InterPro" id="IPR026634">
    <property type="entry name" value="TPST-like"/>
</dbReference>
<sequence>MPQRPDYKTALAVIREQVQGKEFERSLRESTLLLEQNSNMAELWSLQGQSLQGLGRLAEAEASYRNGLGACRDAPRLLVQLGHLLSRQNRGDEACDCFSRAMAADASLTDAYRGLLNFREIPLDSPEVATLLKLALDTERSHSARARALFLLGQIYTESGLDNPGFAFYEQANRFAAKDIAGNREYQVSPSAAVMDRQFFQRHPRKHPAPACPLLVVAGLPRSGKSLVETLLAQHPRVTAGGELALVRKLAANLPTRENVQAQAARLAAEPGSPLVALCPPLAGRDVRYLVDTSPANLSRLGWLGLLHPDIPVVLCHRAPLDLGLALFFKNFRSGHRYSYQLATIGRAIALAEKLIAHWRAALPNPLLEIRYETLVSEPAAVRDQLMSLLALDAARRPAPNGSGPGQNWRVFPSRSLDAVGEISPALVGFAKRFRHQLAPLVRAYEDELARPRLSSPPESGGYRERRRKRPTAR</sequence>
<accession>A0A3C1KJ82</accession>
<dbReference type="PANTHER" id="PTHR12788:SF10">
    <property type="entry name" value="PROTEIN-TYROSINE SULFOTRANSFERASE"/>
    <property type="match status" value="1"/>
</dbReference>
<name>A0A3C1KJ82_9GAMM</name>
<dbReference type="PANTHER" id="PTHR12788">
    <property type="entry name" value="PROTEIN-TYROSINE SULFOTRANSFERASE 2"/>
    <property type="match status" value="1"/>
</dbReference>
<organism evidence="3 4">
    <name type="scientific">Haliea salexigens</name>
    <dbReference type="NCBI Taxonomy" id="287487"/>
    <lineage>
        <taxon>Bacteria</taxon>
        <taxon>Pseudomonadati</taxon>
        <taxon>Pseudomonadota</taxon>
        <taxon>Gammaproteobacteria</taxon>
        <taxon>Cellvibrionales</taxon>
        <taxon>Halieaceae</taxon>
        <taxon>Haliea</taxon>
    </lineage>
</organism>
<dbReference type="STRING" id="1121937.GCA_000423125_01273"/>
<feature type="region of interest" description="Disordered" evidence="2">
    <location>
        <begin position="450"/>
        <end position="474"/>
    </location>
</feature>
<evidence type="ECO:0000313" key="4">
    <source>
        <dbReference type="Proteomes" id="UP000259273"/>
    </source>
</evidence>
<dbReference type="GO" id="GO:0008476">
    <property type="term" value="F:protein-tyrosine sulfotransferase activity"/>
    <property type="evidence" value="ECO:0007669"/>
    <property type="project" value="InterPro"/>
</dbReference>
<dbReference type="SMART" id="SM00028">
    <property type="entry name" value="TPR"/>
    <property type="match status" value="3"/>
</dbReference>
<evidence type="ECO:0000256" key="1">
    <source>
        <dbReference type="ARBA" id="ARBA00022679"/>
    </source>
</evidence>
<dbReference type="Pfam" id="PF13469">
    <property type="entry name" value="Sulfotransfer_3"/>
    <property type="match status" value="1"/>
</dbReference>
<reference evidence="3 4" key="1">
    <citation type="journal article" date="2018" name="Nat. Biotechnol.">
        <title>A standardized bacterial taxonomy based on genome phylogeny substantially revises the tree of life.</title>
        <authorList>
            <person name="Parks D.H."/>
            <person name="Chuvochina M."/>
            <person name="Waite D.W."/>
            <person name="Rinke C."/>
            <person name="Skarshewski A."/>
            <person name="Chaumeil P.A."/>
            <person name="Hugenholtz P."/>
        </authorList>
    </citation>
    <scope>NUCLEOTIDE SEQUENCE [LARGE SCALE GENOMIC DNA]</scope>
    <source>
        <strain evidence="3">UBA9158</strain>
    </source>
</reference>
<protein>
    <submittedName>
        <fullName evidence="3">Uncharacterized protein</fullName>
    </submittedName>
</protein>
<evidence type="ECO:0000313" key="3">
    <source>
        <dbReference type="EMBL" id="HAN26508.1"/>
    </source>
</evidence>
<comment type="caution">
    <text evidence="3">The sequence shown here is derived from an EMBL/GenBank/DDBJ whole genome shotgun (WGS) entry which is preliminary data.</text>
</comment>
<gene>
    <name evidence="3" type="ORF">DCP75_02040</name>
</gene>
<dbReference type="Gene3D" id="3.40.50.300">
    <property type="entry name" value="P-loop containing nucleotide triphosphate hydrolases"/>
    <property type="match status" value="1"/>
</dbReference>
<proteinExistence type="predicted"/>
<evidence type="ECO:0000256" key="2">
    <source>
        <dbReference type="SAM" id="MobiDB-lite"/>
    </source>
</evidence>
<dbReference type="AlphaFoldDB" id="A0A3C1KJ82"/>
<dbReference type="InterPro" id="IPR019734">
    <property type="entry name" value="TPR_rpt"/>
</dbReference>
<dbReference type="SUPFAM" id="SSF48452">
    <property type="entry name" value="TPR-like"/>
    <property type="match status" value="1"/>
</dbReference>
<dbReference type="InterPro" id="IPR027417">
    <property type="entry name" value="P-loop_NTPase"/>
</dbReference>
<keyword evidence="1" id="KW-0808">Transferase</keyword>
<dbReference type="Proteomes" id="UP000259273">
    <property type="component" value="Unassembled WGS sequence"/>
</dbReference>
<dbReference type="Gene3D" id="1.25.40.10">
    <property type="entry name" value="Tetratricopeptide repeat domain"/>
    <property type="match status" value="1"/>
</dbReference>
<dbReference type="InterPro" id="IPR011990">
    <property type="entry name" value="TPR-like_helical_dom_sf"/>
</dbReference>
<feature type="compositionally biased region" description="Basic residues" evidence="2">
    <location>
        <begin position="465"/>
        <end position="474"/>
    </location>
</feature>